<keyword evidence="6" id="KW-0067">ATP-binding</keyword>
<dbReference type="GO" id="GO:0006952">
    <property type="term" value="P:defense response"/>
    <property type="evidence" value="ECO:0007669"/>
    <property type="project" value="UniProtKB-ARBA"/>
</dbReference>
<keyword evidence="3" id="KW-0732">Signal</keyword>
<accession>A0A9Q0KR98</accession>
<protein>
    <recommendedName>
        <fullName evidence="13">Serine-threonine/tyrosine-protein kinase catalytic domain-containing protein</fullName>
    </recommendedName>
</protein>
<dbReference type="Gene3D" id="2.60.120.200">
    <property type="match status" value="1"/>
</dbReference>
<dbReference type="InterPro" id="IPR001245">
    <property type="entry name" value="Ser-Thr/Tyr_kinase_cat_dom"/>
</dbReference>
<comment type="caution">
    <text evidence="11">The sequence shown here is derived from an EMBL/GenBank/DDBJ whole genome shotgun (WGS) entry which is preliminary data.</text>
</comment>
<evidence type="ECO:0008006" key="13">
    <source>
        <dbReference type="Google" id="ProtNLM"/>
    </source>
</evidence>
<organism evidence="11 12">
    <name type="scientific">Protea cynaroides</name>
    <dbReference type="NCBI Taxonomy" id="273540"/>
    <lineage>
        <taxon>Eukaryota</taxon>
        <taxon>Viridiplantae</taxon>
        <taxon>Streptophyta</taxon>
        <taxon>Embryophyta</taxon>
        <taxon>Tracheophyta</taxon>
        <taxon>Spermatophyta</taxon>
        <taxon>Magnoliopsida</taxon>
        <taxon>Proteales</taxon>
        <taxon>Proteaceae</taxon>
        <taxon>Protea</taxon>
    </lineage>
</organism>
<dbReference type="GO" id="GO:0005524">
    <property type="term" value="F:ATP binding"/>
    <property type="evidence" value="ECO:0007669"/>
    <property type="project" value="UniProtKB-KW"/>
</dbReference>
<feature type="domain" description="Legume lectin" evidence="9">
    <location>
        <begin position="15"/>
        <end position="93"/>
    </location>
</feature>
<evidence type="ECO:0000259" key="10">
    <source>
        <dbReference type="Pfam" id="PF07714"/>
    </source>
</evidence>
<dbReference type="Pfam" id="PF00139">
    <property type="entry name" value="Lectin_legB"/>
    <property type="match status" value="1"/>
</dbReference>
<dbReference type="GO" id="GO:0016020">
    <property type="term" value="C:membrane"/>
    <property type="evidence" value="ECO:0007669"/>
    <property type="project" value="UniProtKB-SubCell"/>
</dbReference>
<evidence type="ECO:0000256" key="6">
    <source>
        <dbReference type="ARBA" id="ARBA00022840"/>
    </source>
</evidence>
<evidence type="ECO:0000256" key="7">
    <source>
        <dbReference type="ARBA" id="ARBA00022989"/>
    </source>
</evidence>
<dbReference type="Proteomes" id="UP001141806">
    <property type="component" value="Unassembled WGS sequence"/>
</dbReference>
<dbReference type="GO" id="GO:0030246">
    <property type="term" value="F:carbohydrate binding"/>
    <property type="evidence" value="ECO:0007669"/>
    <property type="project" value="UniProtKB-KW"/>
</dbReference>
<dbReference type="Pfam" id="PF07714">
    <property type="entry name" value="PK_Tyr_Ser-Thr"/>
    <property type="match status" value="1"/>
</dbReference>
<dbReference type="PANTHER" id="PTHR27007">
    <property type="match status" value="1"/>
</dbReference>
<reference evidence="11" key="1">
    <citation type="journal article" date="2023" name="Plant J.">
        <title>The genome of the king protea, Protea cynaroides.</title>
        <authorList>
            <person name="Chang J."/>
            <person name="Duong T.A."/>
            <person name="Schoeman C."/>
            <person name="Ma X."/>
            <person name="Roodt D."/>
            <person name="Barker N."/>
            <person name="Li Z."/>
            <person name="Van de Peer Y."/>
            <person name="Mizrachi E."/>
        </authorList>
    </citation>
    <scope>NUCLEOTIDE SEQUENCE</scope>
    <source>
        <tissue evidence="11">Young leaves</tissue>
    </source>
</reference>
<keyword evidence="12" id="KW-1185">Reference proteome</keyword>
<evidence type="ECO:0000256" key="3">
    <source>
        <dbReference type="ARBA" id="ARBA00022729"/>
    </source>
</evidence>
<keyword evidence="7" id="KW-1133">Transmembrane helix</keyword>
<dbReference type="EMBL" id="JAMYWD010000003">
    <property type="protein sequence ID" value="KAJ4975367.1"/>
    <property type="molecule type" value="Genomic_DNA"/>
</dbReference>
<keyword evidence="2" id="KW-0812">Transmembrane</keyword>
<keyword evidence="5" id="KW-0547">Nucleotide-binding</keyword>
<evidence type="ECO:0000256" key="5">
    <source>
        <dbReference type="ARBA" id="ARBA00022741"/>
    </source>
</evidence>
<dbReference type="InterPro" id="IPR011009">
    <property type="entry name" value="Kinase-like_dom_sf"/>
</dbReference>
<dbReference type="InterPro" id="IPR013320">
    <property type="entry name" value="ConA-like_dom_sf"/>
</dbReference>
<evidence type="ECO:0000256" key="4">
    <source>
        <dbReference type="ARBA" id="ARBA00022734"/>
    </source>
</evidence>
<keyword evidence="8" id="KW-0472">Membrane</keyword>
<dbReference type="SUPFAM" id="SSF56112">
    <property type="entry name" value="Protein kinase-like (PK-like)"/>
    <property type="match status" value="1"/>
</dbReference>
<feature type="domain" description="Serine-threonine/tyrosine-protein kinase catalytic" evidence="10">
    <location>
        <begin position="107"/>
        <end position="175"/>
    </location>
</feature>
<evidence type="ECO:0000256" key="1">
    <source>
        <dbReference type="ARBA" id="ARBA00004479"/>
    </source>
</evidence>
<dbReference type="Gene3D" id="1.10.510.10">
    <property type="entry name" value="Transferase(Phosphotransferase) domain 1"/>
    <property type="match status" value="1"/>
</dbReference>
<dbReference type="InterPro" id="IPR001220">
    <property type="entry name" value="Legume_lectin_dom"/>
</dbReference>
<proteinExistence type="predicted"/>
<dbReference type="InterPro" id="IPR050528">
    <property type="entry name" value="L-type_Lectin-RKs"/>
</dbReference>
<gene>
    <name evidence="11" type="ORF">NE237_000473</name>
</gene>
<comment type="subcellular location">
    <subcellularLocation>
        <location evidence="1">Membrane</location>
        <topology evidence="1">Single-pass type I membrane protein</topology>
    </subcellularLocation>
</comment>
<evidence type="ECO:0000259" key="9">
    <source>
        <dbReference type="Pfam" id="PF00139"/>
    </source>
</evidence>
<sequence>MNYIFPSIRKVLSSVCISWDDTVILGGKKTNAWVSYNSITKFLSIFLSYSENLVSWGSPTMSYTVNLRDKLPEWIYVGFSTATESIIQSYSVLNGKRIWNCLQRFLSNLNIDVAIKRISIISKQWIKEFVSEVTIISRLKHMNLVQILDWCHQRGELFIVYDFMPKGSLDLNLYKGEYSLV</sequence>
<dbReference type="SUPFAM" id="SSF49899">
    <property type="entry name" value="Concanavalin A-like lectins/glucanases"/>
    <property type="match status" value="1"/>
</dbReference>
<evidence type="ECO:0000256" key="8">
    <source>
        <dbReference type="ARBA" id="ARBA00023136"/>
    </source>
</evidence>
<evidence type="ECO:0000313" key="12">
    <source>
        <dbReference type="Proteomes" id="UP001141806"/>
    </source>
</evidence>
<dbReference type="OrthoDB" id="1000399at2759"/>
<evidence type="ECO:0000256" key="2">
    <source>
        <dbReference type="ARBA" id="ARBA00022692"/>
    </source>
</evidence>
<dbReference type="AlphaFoldDB" id="A0A9Q0KR98"/>
<name>A0A9Q0KR98_9MAGN</name>
<dbReference type="GO" id="GO:0004672">
    <property type="term" value="F:protein kinase activity"/>
    <property type="evidence" value="ECO:0007669"/>
    <property type="project" value="InterPro"/>
</dbReference>
<evidence type="ECO:0000313" key="11">
    <source>
        <dbReference type="EMBL" id="KAJ4975367.1"/>
    </source>
</evidence>
<keyword evidence="4" id="KW-0430">Lectin</keyword>